<feature type="repeat" description="TPR" evidence="3">
    <location>
        <begin position="889"/>
        <end position="922"/>
    </location>
</feature>
<evidence type="ECO:0000256" key="4">
    <source>
        <dbReference type="SAM" id="MobiDB-lite"/>
    </source>
</evidence>
<dbReference type="Proteomes" id="UP000758155">
    <property type="component" value="Unassembled WGS sequence"/>
</dbReference>
<feature type="compositionally biased region" description="Low complexity" evidence="4">
    <location>
        <begin position="46"/>
        <end position="63"/>
    </location>
</feature>
<dbReference type="AlphaFoldDB" id="A0A9P4WT44"/>
<dbReference type="Gene3D" id="1.25.40.10">
    <property type="entry name" value="Tetratricopeptide repeat domain"/>
    <property type="match status" value="1"/>
</dbReference>
<keyword evidence="1" id="KW-0677">Repeat</keyword>
<dbReference type="EMBL" id="SWKV01000018">
    <property type="protein sequence ID" value="KAF3041900.1"/>
    <property type="molecule type" value="Genomic_DNA"/>
</dbReference>
<name>A0A9P4WT44_9PLEO</name>
<dbReference type="InterPro" id="IPR011990">
    <property type="entry name" value="TPR-like_helical_dom_sf"/>
</dbReference>
<protein>
    <recommendedName>
        <fullName evidence="7">TPR-like protein</fullName>
    </recommendedName>
</protein>
<feature type="compositionally biased region" description="Low complexity" evidence="4">
    <location>
        <begin position="16"/>
        <end position="33"/>
    </location>
</feature>
<dbReference type="Pfam" id="PF13181">
    <property type="entry name" value="TPR_8"/>
    <property type="match status" value="1"/>
</dbReference>
<dbReference type="InterPro" id="IPR019734">
    <property type="entry name" value="TPR_rpt"/>
</dbReference>
<evidence type="ECO:0000313" key="6">
    <source>
        <dbReference type="Proteomes" id="UP000758155"/>
    </source>
</evidence>
<keyword evidence="6" id="KW-1185">Reference proteome</keyword>
<feature type="region of interest" description="Disordered" evidence="4">
    <location>
        <begin position="1"/>
        <end position="154"/>
    </location>
</feature>
<dbReference type="PROSITE" id="PS50005">
    <property type="entry name" value="TPR"/>
    <property type="match status" value="2"/>
</dbReference>
<dbReference type="InterPro" id="IPR044244">
    <property type="entry name" value="TTC27/Emw1"/>
</dbReference>
<evidence type="ECO:0000256" key="3">
    <source>
        <dbReference type="PROSITE-ProRule" id="PRU00339"/>
    </source>
</evidence>
<feature type="region of interest" description="Disordered" evidence="4">
    <location>
        <begin position="193"/>
        <end position="253"/>
    </location>
</feature>
<evidence type="ECO:0008006" key="7">
    <source>
        <dbReference type="Google" id="ProtNLM"/>
    </source>
</evidence>
<dbReference type="SUPFAM" id="SSF48452">
    <property type="entry name" value="TPR-like"/>
    <property type="match status" value="1"/>
</dbReference>
<feature type="compositionally biased region" description="Basic residues" evidence="4">
    <location>
        <begin position="196"/>
        <end position="216"/>
    </location>
</feature>
<feature type="compositionally biased region" description="Basic residues" evidence="4">
    <location>
        <begin position="239"/>
        <end position="253"/>
    </location>
</feature>
<dbReference type="OrthoDB" id="1936594at2759"/>
<dbReference type="PANTHER" id="PTHR16193">
    <property type="entry name" value="TETRATRICOPEPTIDE REPEAT PROTEIN 27"/>
    <property type="match status" value="1"/>
</dbReference>
<comment type="caution">
    <text evidence="5">The sequence shown here is derived from an EMBL/GenBank/DDBJ whole genome shotgun (WGS) entry which is preliminary data.</text>
</comment>
<accession>A0A9P4WT44</accession>
<evidence type="ECO:0000256" key="2">
    <source>
        <dbReference type="ARBA" id="ARBA00022803"/>
    </source>
</evidence>
<dbReference type="PANTHER" id="PTHR16193:SF0">
    <property type="entry name" value="TETRATRICOPEPTIDE REPEAT PROTEIN 27"/>
    <property type="match status" value="1"/>
</dbReference>
<feature type="repeat" description="TPR" evidence="3">
    <location>
        <begin position="855"/>
        <end position="888"/>
    </location>
</feature>
<dbReference type="SMART" id="SM00028">
    <property type="entry name" value="TPR"/>
    <property type="match status" value="3"/>
</dbReference>
<keyword evidence="2 3" id="KW-0802">TPR repeat</keyword>
<evidence type="ECO:0000256" key="1">
    <source>
        <dbReference type="ARBA" id="ARBA00022737"/>
    </source>
</evidence>
<gene>
    <name evidence="5" type="ORF">E8E12_005932</name>
</gene>
<feature type="compositionally biased region" description="Low complexity" evidence="4">
    <location>
        <begin position="111"/>
        <end position="139"/>
    </location>
</feature>
<sequence>MSSNDYYGGQGHGYDGAHQQQQGYGGYNQQQQYPSAPPYGQPQHDQYGQGHSPYPQQQSQYPPAHDQYGQAPQQHSYGAPQGQYDQGYDANRSHSPYPPPAQHQQHHDPSQQHGQQQHGYSDQYHQQGYSQQPGQYGQPGAPGGPADGERGLGSTLIGGAGGAFLGNKMGGGALGTIGGLIAGAVGANVLSDHKDEKKKHKKHKKHSSHSSHHSSSHHGSSYAGSSAGMGGLYAGSSHGHGHKKHKHRSRSRGVAKMGDVLLQFFRTTLPDELAAVLQDVLKATETADLLTLSQLPEVQVLLGHQDNDATKDIKRENFKLWSDYIFHRLGLLFPFRIEEEGIPIKETLQYRVHLLWAVAVASLNAFLQSTVTGPPLSYKPSEVLFDQDVSGDATAVHKIRQDLIASLSLDGIAAYKLTPNIELLCLADTILINPVFQKFIPLSVWARLRVSFTYQRLLSEPAPSLQTTIYDDLKDVEKLVRDAGNDDRIPDLHSSFLLERAAVHTHHGLDKQAKADLDQATAERKFEYALTGLMGKRTKFQQKDTSQLLVLAKSAGTDSKAAATEASGPKALELNDDTLHETIQFTEKVASMDIKDESKLPPSLAELDPANQPLLEALDSVILLSLAESIKNTNPADGITREQTIPYAERVLEGGSSNWQVYTHALLVRSRIEGYKTRTMERGLLQLQALVDQVIAETSGEATSDAESGEKVTAFLPGAKEGESAPVEDRLRYVYALCSPSRWELEAELAARWVHIGGLRSALDIYERLEMWAEAALCYAATEKEGHARRMIRRQLFHATSGDDATVDLESETWEGAPRDPPPAEAPRYYCILGDLDSDLAMYEKAWEVSGKRYARAQRSLGQRYIVQRDYEKAAEAYELAIKCNALNHPAWFALGCAYLELQQFKNAVEAFSRCVQLDEQDAEAWSNLAASLLHLRPKTRTPEEEAVEGKVTSHPRTDALKAFKRAATLKHDNHRIWSNVLMVAASTNPPTYSDIVSAQRRICELRGEADGEKCVDDEILDLLIKHLVQTKPDSGLDLSAPGLPRLVNELVEKHIKPLITFSPKLWTILATLYMHSGRPSSALEAHEKAWRAVTSQPKWEDQDEKVWNAVAQQTVDLVDAYETLGPRERTEGLAAGSGELVAKDWKFKARSAIRSVMGKGKDAWEDSKGWEMLTERMEELKSV</sequence>
<feature type="compositionally biased region" description="Low complexity" evidence="4">
    <location>
        <begin position="217"/>
        <end position="226"/>
    </location>
</feature>
<reference evidence="5" key="1">
    <citation type="submission" date="2019-04" db="EMBL/GenBank/DDBJ databases">
        <title>Sequencing of skin fungus with MAO and IRED activity.</title>
        <authorList>
            <person name="Marsaioli A.J."/>
            <person name="Bonatto J.M.C."/>
            <person name="Reis Junior O."/>
        </authorList>
    </citation>
    <scope>NUCLEOTIDE SEQUENCE</scope>
    <source>
        <strain evidence="5">28M1</strain>
    </source>
</reference>
<evidence type="ECO:0000313" key="5">
    <source>
        <dbReference type="EMBL" id="KAF3041900.1"/>
    </source>
</evidence>
<organism evidence="5 6">
    <name type="scientific">Didymella heteroderae</name>
    <dbReference type="NCBI Taxonomy" id="1769908"/>
    <lineage>
        <taxon>Eukaryota</taxon>
        <taxon>Fungi</taxon>
        <taxon>Dikarya</taxon>
        <taxon>Ascomycota</taxon>
        <taxon>Pezizomycotina</taxon>
        <taxon>Dothideomycetes</taxon>
        <taxon>Pleosporomycetidae</taxon>
        <taxon>Pleosporales</taxon>
        <taxon>Pleosporineae</taxon>
        <taxon>Didymellaceae</taxon>
        <taxon>Didymella</taxon>
    </lineage>
</organism>
<proteinExistence type="predicted"/>